<evidence type="ECO:0000313" key="2">
    <source>
        <dbReference type="Proteomes" id="UP001489719"/>
    </source>
</evidence>
<reference evidence="2" key="1">
    <citation type="journal article" date="2024" name="Front. Bioeng. Biotechnol.">
        <title>Genome-scale model development and genomic sequencing of the oleaginous clade Lipomyces.</title>
        <authorList>
            <person name="Czajka J.J."/>
            <person name="Han Y."/>
            <person name="Kim J."/>
            <person name="Mondo S.J."/>
            <person name="Hofstad B.A."/>
            <person name="Robles A."/>
            <person name="Haridas S."/>
            <person name="Riley R."/>
            <person name="LaButti K."/>
            <person name="Pangilinan J."/>
            <person name="Andreopoulos W."/>
            <person name="Lipzen A."/>
            <person name="Yan J."/>
            <person name="Wang M."/>
            <person name="Ng V."/>
            <person name="Grigoriev I.V."/>
            <person name="Spatafora J.W."/>
            <person name="Magnuson J.K."/>
            <person name="Baker S.E."/>
            <person name="Pomraning K.R."/>
        </authorList>
    </citation>
    <scope>NUCLEOTIDE SEQUENCE [LARGE SCALE GENOMIC DNA]</scope>
    <source>
        <strain evidence="2">CBS 10300</strain>
    </source>
</reference>
<keyword evidence="2" id="KW-1185">Reference proteome</keyword>
<organism evidence="1 2">
    <name type="scientific">Lipomyces orientalis</name>
    <dbReference type="NCBI Taxonomy" id="1233043"/>
    <lineage>
        <taxon>Eukaryota</taxon>
        <taxon>Fungi</taxon>
        <taxon>Dikarya</taxon>
        <taxon>Ascomycota</taxon>
        <taxon>Saccharomycotina</taxon>
        <taxon>Lipomycetes</taxon>
        <taxon>Lipomycetales</taxon>
        <taxon>Lipomycetaceae</taxon>
        <taxon>Lipomyces</taxon>
    </lineage>
</organism>
<dbReference type="Proteomes" id="UP001489719">
    <property type="component" value="Unassembled WGS sequence"/>
</dbReference>
<evidence type="ECO:0000313" key="1">
    <source>
        <dbReference type="EMBL" id="KAK9324335.1"/>
    </source>
</evidence>
<proteinExistence type="predicted"/>
<comment type="caution">
    <text evidence="1">The sequence shown here is derived from an EMBL/GenBank/DDBJ whole genome shotgun (WGS) entry which is preliminary data.</text>
</comment>
<protein>
    <submittedName>
        <fullName evidence="1">Uncharacterized protein</fullName>
    </submittedName>
</protein>
<gene>
    <name evidence="1" type="ORF">V1517DRAFT_317810</name>
</gene>
<dbReference type="EMBL" id="MU970051">
    <property type="protein sequence ID" value="KAK9324335.1"/>
    <property type="molecule type" value="Genomic_DNA"/>
</dbReference>
<name>A0ACC3TSY9_9ASCO</name>
<accession>A0ACC3TSY9</accession>
<sequence>MASVPSLSFSRHQFSPFSTILPHQILTKAYHRNSSSPAMTVPPGPAQVATPQPQTSVVSEPIVPRKRSKVSRACDECRRKKIRCDATADGGPEQCSSCKRVGEKCSFSRIPMKRGPSKGYIKELEDRLNSLENSFSTGDVSTPRRNSSTSEVRTSNDLTAAITSGHKTSISSTGSNNYPGDSPNSQYSSSYTFGYQAAGSPRTVVPEQPRPRTDSIHSLPPPQQSQNSQQALLNSPTLNPSGPGRRKRAFSSTTEYSNELSRPMPPLKTPFANTTTERLPSIDSFRFESGSQLPPLQGPTGAGAGAGASVVDEPAPPYMAPPNGPNHYWKPPYETGVSRPLGGSTNENASPRASIQIGVGVPSLSSSLHVPAPSVRSLQRHSIGSGMMGSYGPSTGDYRATTDSLFPFTWDEEAVDAYYRYIHPIFPILAQSRSRLRSRLVATTSPIRNACLHALYALIRGMISPQRGEKDLQRAIQHLNDAQMDKAKLPLASSLFIIQTMVLLALETVNHGAAALDDSLRSLSHWLGAAIGMANSLRLHAEPSSLSAPSSSPPPDDSDLDSDVRLGRRTYLVIGMIDRWHAMSLSVPLQVPDHTMHLVSDDHISLTTAPYHLVRLSLVLGHVLEASAFTDDSTPGSRHHMATVLRGELERVRESIEEVWDAKPDLVIVYWHIKLAILRLLHVPDPQVLLGPATRMAGLLVQRMQNAHAAPSSLSPSNPAAIVSPASPTWMSPLDHHFLALVVATLLDLTDVHDVRDDAWRSLNMVLDALPYSPEPAKWEACVRRAIETRKRASAGGTSSNTGSSSGLERLAAIAVGEATGAASGPMVAETVRLRRLGYLGYLAL</sequence>